<dbReference type="PANTHER" id="PTHR32063:SF68">
    <property type="entry name" value="PROBALE CATION EFFLUX SYSTEM PROTEIN"/>
    <property type="match status" value="1"/>
</dbReference>
<dbReference type="InterPro" id="IPR004763">
    <property type="entry name" value="CusA-like"/>
</dbReference>
<dbReference type="RefSeq" id="WP_188514376.1">
    <property type="nucleotide sequence ID" value="NZ_BMGD01000003.1"/>
</dbReference>
<keyword evidence="4" id="KW-1003">Cell membrane</keyword>
<keyword evidence="5 8" id="KW-0812">Transmembrane</keyword>
<sequence length="1036" mass="110440">MLRKLIEAALNMRLAVIGIALGLAAFGAYAFANLPIDAFPDISSTQVKIIMKAPGMTPEEVESRVITPVEMELLGIPNQTVLRSVAKYAIADITINFEDGTDIYWARSQVAERLANATGGLPATVEGGMAPISTPLSDIYMFTVEGPISLTEKRRLLDWTIRPALRTVPGVADVNALGGMVETFEVQPDFAALAAANLTIEDIKTAVEASNRNDGAGRLAVAEEALIVRSVGAIQSLDDLASVVVRSANGNVVRIGDVATVRMGSLTRYGTVTKNGTAEAVQGLVIALRGADASKVVAGIKDRLAEVQATLPKGVTIAPFYDRSDLIGRAVGTVEDALLEAIVLVVILLLLFLGDVRASVIVALALPMAALMTFICMRAIGLTANLMSLGGLAIAVGMLVDGAVVVVENVVERLSDARHKGASKLNCVFVATAEVATPVASGMAIIALVFLPLLTLEGLEGKLFAPVAMTIVLSLISALILSLTLVPVLAYFGLKRSESHHEPWLMRQLTPRYERLLNASFAHKPRVFIAAGVALLLAGGAYTVTGKTFLPTMDEGSIIVQLTKLPSIGIEHSTAGDMKVQQALLKDVPEIEAVIARVGSDELGLDPMSPNETDSFLALKPRDTWRVDDKAWLTDQIRDVMQDFPGIEPSFTQPIEMRISEMLTGARGDLVIRLFGPDLKELSRLAGEIQGRLQMIEGTTEAMTVANDTVDYLQLDMDRMAAGRAGMPVDMLQDMMRASVEGVRAGSVTDGNRRIPVMIKGQGSEGMSPQAFADQMYRSPTGQLVRASDVASIAQVAGPVKLEHENGSRFAMVQAFVGGRDLVGYVDEAKRDIEANVKLPQGYRLVWGGQFENQQRASARLMVVLPISLVLIFLVLYATLSSVRSSLLILVNIPFAMVGGMVSLAVSGEYLSVPASVGFIALLGIAVLNGLVMVTCFRQLRETGLTLAEAVRQGAARRLRPVLMTATIAAFGLVPLLFASGPGSEIQRPLAIVVIGGLISATLLTLILLPILYERFGESRAEREAGDLRLAQGEPA</sequence>
<feature type="transmembrane region" description="Helical" evidence="8">
    <location>
        <begin position="887"/>
        <end position="907"/>
    </location>
</feature>
<evidence type="ECO:0000256" key="5">
    <source>
        <dbReference type="ARBA" id="ARBA00022692"/>
    </source>
</evidence>
<feature type="transmembrane region" description="Helical" evidence="8">
    <location>
        <begin position="913"/>
        <end position="937"/>
    </location>
</feature>
<gene>
    <name evidence="9" type="ORF">GCM10010833_21360</name>
</gene>
<feature type="transmembrane region" description="Helical" evidence="8">
    <location>
        <begin position="428"/>
        <end position="451"/>
    </location>
</feature>
<evidence type="ECO:0000313" key="10">
    <source>
        <dbReference type="Proteomes" id="UP000614261"/>
    </source>
</evidence>
<proteinExistence type="inferred from homology"/>
<dbReference type="Pfam" id="PF00873">
    <property type="entry name" value="ACR_tran"/>
    <property type="match status" value="1"/>
</dbReference>
<feature type="transmembrane region" description="Helical" evidence="8">
    <location>
        <begin position="337"/>
        <end position="353"/>
    </location>
</feature>
<comment type="similarity">
    <text evidence="2">Belongs to the resistance-nodulation-cell division (RND) (TC 2.A.6) family.</text>
</comment>
<keyword evidence="10" id="KW-1185">Reference proteome</keyword>
<comment type="subcellular location">
    <subcellularLocation>
        <location evidence="1">Cell membrane</location>
        <topology evidence="1">Multi-pass membrane protein</topology>
    </subcellularLocation>
</comment>
<name>A0ABQ1JD50_9SPHN</name>
<evidence type="ECO:0000256" key="2">
    <source>
        <dbReference type="ARBA" id="ARBA00010942"/>
    </source>
</evidence>
<keyword evidence="3" id="KW-0813">Transport</keyword>
<feature type="transmembrane region" description="Helical" evidence="8">
    <location>
        <begin position="463"/>
        <end position="492"/>
    </location>
</feature>
<dbReference type="PANTHER" id="PTHR32063">
    <property type="match status" value="1"/>
</dbReference>
<evidence type="ECO:0000256" key="8">
    <source>
        <dbReference type="SAM" id="Phobius"/>
    </source>
</evidence>
<comment type="caution">
    <text evidence="9">The sequence shown here is derived from an EMBL/GenBank/DDBJ whole genome shotgun (WGS) entry which is preliminary data.</text>
</comment>
<evidence type="ECO:0000256" key="4">
    <source>
        <dbReference type="ARBA" id="ARBA00022475"/>
    </source>
</evidence>
<dbReference type="InterPro" id="IPR027463">
    <property type="entry name" value="AcrB_DN_DC_subdom"/>
</dbReference>
<organism evidence="9 10">
    <name type="scientific">Blastomonas aquatica</name>
    <dbReference type="NCBI Taxonomy" id="1510276"/>
    <lineage>
        <taxon>Bacteria</taxon>
        <taxon>Pseudomonadati</taxon>
        <taxon>Pseudomonadota</taxon>
        <taxon>Alphaproteobacteria</taxon>
        <taxon>Sphingomonadales</taxon>
        <taxon>Sphingomonadaceae</taxon>
        <taxon>Blastomonas</taxon>
    </lineage>
</organism>
<evidence type="ECO:0000313" key="9">
    <source>
        <dbReference type="EMBL" id="GGB65919.1"/>
    </source>
</evidence>
<dbReference type="Gene3D" id="3.30.2090.10">
    <property type="entry name" value="Multidrug efflux transporter AcrB TolC docking domain, DN and DC subdomains"/>
    <property type="match status" value="2"/>
</dbReference>
<dbReference type="InterPro" id="IPR001036">
    <property type="entry name" value="Acrflvin-R"/>
</dbReference>
<dbReference type="Gene3D" id="3.30.70.1430">
    <property type="entry name" value="Multidrug efflux transporter AcrB pore domain"/>
    <property type="match status" value="2"/>
</dbReference>
<feature type="transmembrane region" description="Helical" evidence="8">
    <location>
        <begin position="958"/>
        <end position="978"/>
    </location>
</feature>
<keyword evidence="6 8" id="KW-1133">Transmembrane helix</keyword>
<protein>
    <submittedName>
        <fullName evidence="9">Cation efflux system protein</fullName>
    </submittedName>
</protein>
<dbReference type="Gene3D" id="3.30.70.1320">
    <property type="entry name" value="Multidrug efflux transporter AcrB pore domain like"/>
    <property type="match status" value="1"/>
</dbReference>
<dbReference type="SUPFAM" id="SSF82693">
    <property type="entry name" value="Multidrug efflux transporter AcrB pore domain, PN1, PN2, PC1 and PC2 subdomains"/>
    <property type="match status" value="2"/>
</dbReference>
<evidence type="ECO:0000256" key="6">
    <source>
        <dbReference type="ARBA" id="ARBA00022989"/>
    </source>
</evidence>
<dbReference type="SUPFAM" id="SSF82866">
    <property type="entry name" value="Multidrug efflux transporter AcrB transmembrane domain"/>
    <property type="match status" value="2"/>
</dbReference>
<dbReference type="PRINTS" id="PR00702">
    <property type="entry name" value="ACRIFLAVINRP"/>
</dbReference>
<feature type="transmembrane region" description="Helical" evidence="8">
    <location>
        <begin position="861"/>
        <end position="880"/>
    </location>
</feature>
<feature type="transmembrane region" description="Helical" evidence="8">
    <location>
        <begin position="360"/>
        <end position="380"/>
    </location>
</feature>
<feature type="transmembrane region" description="Helical" evidence="8">
    <location>
        <begin position="386"/>
        <end position="407"/>
    </location>
</feature>
<evidence type="ECO:0000256" key="7">
    <source>
        <dbReference type="ARBA" id="ARBA00023136"/>
    </source>
</evidence>
<reference evidence="10" key="1">
    <citation type="journal article" date="2019" name="Int. J. Syst. Evol. Microbiol.">
        <title>The Global Catalogue of Microorganisms (GCM) 10K type strain sequencing project: providing services to taxonomists for standard genome sequencing and annotation.</title>
        <authorList>
            <consortium name="The Broad Institute Genomics Platform"/>
            <consortium name="The Broad Institute Genome Sequencing Center for Infectious Disease"/>
            <person name="Wu L."/>
            <person name="Ma J."/>
        </authorList>
    </citation>
    <scope>NUCLEOTIDE SEQUENCE [LARGE SCALE GENOMIC DNA]</scope>
    <source>
        <strain evidence="10">CGMCC 1.12851</strain>
    </source>
</reference>
<feature type="transmembrane region" description="Helical" evidence="8">
    <location>
        <begin position="527"/>
        <end position="544"/>
    </location>
</feature>
<dbReference type="Gene3D" id="3.30.70.1440">
    <property type="entry name" value="Multidrug efflux transporter AcrB pore domain"/>
    <property type="match status" value="1"/>
</dbReference>
<feature type="transmembrane region" description="Helical" evidence="8">
    <location>
        <begin position="990"/>
        <end position="1013"/>
    </location>
</feature>
<accession>A0ABQ1JD50</accession>
<dbReference type="Gene3D" id="1.20.1640.10">
    <property type="entry name" value="Multidrug efflux transporter AcrB transmembrane domain"/>
    <property type="match status" value="2"/>
</dbReference>
<dbReference type="SUPFAM" id="SSF82714">
    <property type="entry name" value="Multidrug efflux transporter AcrB TolC docking domain, DN and DC subdomains"/>
    <property type="match status" value="2"/>
</dbReference>
<evidence type="ECO:0000256" key="3">
    <source>
        <dbReference type="ARBA" id="ARBA00022448"/>
    </source>
</evidence>
<dbReference type="EMBL" id="BMGD01000003">
    <property type="protein sequence ID" value="GGB65919.1"/>
    <property type="molecule type" value="Genomic_DNA"/>
</dbReference>
<evidence type="ECO:0000256" key="1">
    <source>
        <dbReference type="ARBA" id="ARBA00004651"/>
    </source>
</evidence>
<dbReference type="NCBIfam" id="TIGR00914">
    <property type="entry name" value="2A0601"/>
    <property type="match status" value="1"/>
</dbReference>
<dbReference type="Proteomes" id="UP000614261">
    <property type="component" value="Unassembled WGS sequence"/>
</dbReference>
<keyword evidence="7 8" id="KW-0472">Membrane</keyword>